<dbReference type="OrthoDB" id="10263155at2759"/>
<proteinExistence type="predicted"/>
<evidence type="ECO:0000259" key="1">
    <source>
        <dbReference type="Pfam" id="PF04457"/>
    </source>
</evidence>
<comment type="caution">
    <text evidence="2">The sequence shown here is derived from an EMBL/GenBank/DDBJ whole genome shotgun (WGS) entry which is preliminary data.</text>
</comment>
<organism evidence="2 3">
    <name type="scientific">Salinomyces thailandicus</name>
    <dbReference type="NCBI Taxonomy" id="706561"/>
    <lineage>
        <taxon>Eukaryota</taxon>
        <taxon>Fungi</taxon>
        <taxon>Dikarya</taxon>
        <taxon>Ascomycota</taxon>
        <taxon>Pezizomycotina</taxon>
        <taxon>Dothideomycetes</taxon>
        <taxon>Dothideomycetidae</taxon>
        <taxon>Mycosphaerellales</taxon>
        <taxon>Teratosphaeriaceae</taxon>
        <taxon>Salinomyces</taxon>
    </lineage>
</organism>
<evidence type="ECO:0000313" key="3">
    <source>
        <dbReference type="Proteomes" id="UP000308549"/>
    </source>
</evidence>
<dbReference type="AlphaFoldDB" id="A0A4U0U9C3"/>
<accession>A0A4U0U9C3</accession>
<name>A0A4U0U9C3_9PEZI</name>
<feature type="domain" description="MJ1316 RNA cyclic group end recognition" evidence="1">
    <location>
        <begin position="497"/>
        <end position="549"/>
    </location>
</feature>
<dbReference type="InterPro" id="IPR040459">
    <property type="entry name" value="MJ1316"/>
</dbReference>
<dbReference type="Proteomes" id="UP000308549">
    <property type="component" value="Unassembled WGS sequence"/>
</dbReference>
<dbReference type="EMBL" id="NAJL01000007">
    <property type="protein sequence ID" value="TKA31677.1"/>
    <property type="molecule type" value="Genomic_DNA"/>
</dbReference>
<keyword evidence="3" id="KW-1185">Reference proteome</keyword>
<sequence>MSPAWFRIHPVMAPAMYPSRAAACITDIADKLHSTYIPLPLGDQSIASRTPVRWLFPTGTYAAHVWEQGAEDLHLVCMAEDSKKTFWSVVAEAYEIEQFQPPEDDIFLLPVKRIMGTESTRSPGSRIYLRRCPIPQTFDIATMAGYGVPFYDAEPSRTPHESENLAMIINAEFMTSRRSTLVRRANGWELFKHVYMRLAVWADQNGLLAPSVGYLSCESLLWSVFNIIDANTFQERLSSEDHYLQLYLQFCAIDLARMDKAEVKSPGGQDFARHMTPQGIQTFCLVAEEAFKRFLWNDKHGDKFPLRPDADSSAQGYNEFIATANQFFAITFESWSGDVYTREYLARRMTELRKIIASRLNARVWPTAVSRTATSVVYLLSSLPPRFRAATRNTQVPTKDSKSVLRDIENDLEYDRGACVVTLLEMSREDVQKAYPKQRNNVQGTEEIPVALDDVPAPQVSPSTRFRDASSVLARLRYDTKHTATAFEVGYLDQHVPTDFEIGYIDRFDGLKWIGLQDWGRETEEEDFIPQHRIRMVRRCKDDLVIWDREKRIDLTDETSNLGLEHVRISVETS</sequence>
<gene>
    <name evidence="2" type="ORF">B0A50_01755</name>
</gene>
<protein>
    <recommendedName>
        <fullName evidence="1">MJ1316 RNA cyclic group end recognition domain-containing protein</fullName>
    </recommendedName>
</protein>
<reference evidence="2 3" key="1">
    <citation type="submission" date="2017-03" db="EMBL/GenBank/DDBJ databases">
        <title>Genomes of endolithic fungi from Antarctica.</title>
        <authorList>
            <person name="Coleine C."/>
            <person name="Masonjones S."/>
            <person name="Stajich J.E."/>
        </authorList>
    </citation>
    <scope>NUCLEOTIDE SEQUENCE [LARGE SCALE GENOMIC DNA]</scope>
    <source>
        <strain evidence="2 3">CCFEE 6315</strain>
    </source>
</reference>
<evidence type="ECO:0000313" key="2">
    <source>
        <dbReference type="EMBL" id="TKA31677.1"/>
    </source>
</evidence>
<dbReference type="Pfam" id="PF04457">
    <property type="entry name" value="MJ1316"/>
    <property type="match status" value="1"/>
</dbReference>